<dbReference type="GO" id="GO:0005525">
    <property type="term" value="F:GTP binding"/>
    <property type="evidence" value="ECO:0007669"/>
    <property type="project" value="UniProtKB-KW"/>
</dbReference>
<dbReference type="Proteomes" id="UP001557470">
    <property type="component" value="Unassembled WGS sequence"/>
</dbReference>
<keyword evidence="3" id="KW-0342">GTP-binding</keyword>
<evidence type="ECO:0000313" key="6">
    <source>
        <dbReference type="Proteomes" id="UP001557470"/>
    </source>
</evidence>
<proteinExistence type="inferred from homology"/>
<organism evidence="5 6">
    <name type="scientific">Umbra pygmaea</name>
    <name type="common">Eastern mudminnow</name>
    <dbReference type="NCBI Taxonomy" id="75934"/>
    <lineage>
        <taxon>Eukaryota</taxon>
        <taxon>Metazoa</taxon>
        <taxon>Chordata</taxon>
        <taxon>Craniata</taxon>
        <taxon>Vertebrata</taxon>
        <taxon>Euteleostomi</taxon>
        <taxon>Actinopterygii</taxon>
        <taxon>Neopterygii</taxon>
        <taxon>Teleostei</taxon>
        <taxon>Protacanthopterygii</taxon>
        <taxon>Esociformes</taxon>
        <taxon>Umbridae</taxon>
        <taxon>Umbra</taxon>
    </lineage>
</organism>
<dbReference type="AlphaFoldDB" id="A0ABD0XM26"/>
<evidence type="ECO:0000256" key="2">
    <source>
        <dbReference type="ARBA" id="ARBA00022741"/>
    </source>
</evidence>
<keyword evidence="6" id="KW-1185">Reference proteome</keyword>
<dbReference type="SUPFAM" id="SSF52540">
    <property type="entry name" value="P-loop containing nucleoside triphosphate hydrolases"/>
    <property type="match status" value="3"/>
</dbReference>
<feature type="domain" description="AIG1-type G" evidence="4">
    <location>
        <begin position="476"/>
        <end position="660"/>
    </location>
</feature>
<evidence type="ECO:0000313" key="5">
    <source>
        <dbReference type="EMBL" id="KAL0993266.1"/>
    </source>
</evidence>
<dbReference type="Pfam" id="PF04548">
    <property type="entry name" value="AIG1"/>
    <property type="match status" value="3"/>
</dbReference>
<comment type="caution">
    <text evidence="5">The sequence shown here is derived from an EMBL/GenBank/DDBJ whole genome shotgun (WGS) entry which is preliminary data.</text>
</comment>
<dbReference type="EMBL" id="JAGEUA010000003">
    <property type="protein sequence ID" value="KAL0993266.1"/>
    <property type="molecule type" value="Genomic_DNA"/>
</dbReference>
<keyword evidence="2" id="KW-0547">Nucleotide-binding</keyword>
<gene>
    <name evidence="5" type="ORF">UPYG_G00105390</name>
</gene>
<dbReference type="InterPro" id="IPR045058">
    <property type="entry name" value="GIMA/IAN/Toc"/>
</dbReference>
<dbReference type="InterPro" id="IPR027417">
    <property type="entry name" value="P-loop_NTPase"/>
</dbReference>
<evidence type="ECO:0000256" key="1">
    <source>
        <dbReference type="ARBA" id="ARBA00008535"/>
    </source>
</evidence>
<accession>A0ABD0XM26</accession>
<dbReference type="PROSITE" id="PS51720">
    <property type="entry name" value="G_AIG1"/>
    <property type="match status" value="3"/>
</dbReference>
<dbReference type="InterPro" id="IPR006703">
    <property type="entry name" value="G_AIG1"/>
</dbReference>
<protein>
    <recommendedName>
        <fullName evidence="4">AIG1-type G domain-containing protein</fullName>
    </recommendedName>
</protein>
<feature type="domain" description="AIG1-type G" evidence="4">
    <location>
        <begin position="8"/>
        <end position="208"/>
    </location>
</feature>
<reference evidence="5 6" key="1">
    <citation type="submission" date="2024-06" db="EMBL/GenBank/DDBJ databases">
        <authorList>
            <person name="Pan Q."/>
            <person name="Wen M."/>
            <person name="Jouanno E."/>
            <person name="Zahm M."/>
            <person name="Klopp C."/>
            <person name="Cabau C."/>
            <person name="Louis A."/>
            <person name="Berthelot C."/>
            <person name="Parey E."/>
            <person name="Roest Crollius H."/>
            <person name="Montfort J."/>
            <person name="Robinson-Rechavi M."/>
            <person name="Bouchez O."/>
            <person name="Lampietro C."/>
            <person name="Lopez Roques C."/>
            <person name="Donnadieu C."/>
            <person name="Postlethwait J."/>
            <person name="Bobe J."/>
            <person name="Verreycken H."/>
            <person name="Guiguen Y."/>
        </authorList>
    </citation>
    <scope>NUCLEOTIDE SEQUENCE [LARGE SCALE GENOMIC DNA]</scope>
    <source>
        <strain evidence="5">Up_M1</strain>
        <tissue evidence="5">Testis</tissue>
    </source>
</reference>
<name>A0ABD0XM26_UMBPY</name>
<dbReference type="PANTHER" id="PTHR10903">
    <property type="entry name" value="GTPASE, IMAP FAMILY MEMBER-RELATED"/>
    <property type="match status" value="1"/>
</dbReference>
<evidence type="ECO:0000256" key="3">
    <source>
        <dbReference type="ARBA" id="ARBA00023134"/>
    </source>
</evidence>
<dbReference type="Gene3D" id="3.40.50.300">
    <property type="entry name" value="P-loop containing nucleotide triphosphate hydrolases"/>
    <property type="match status" value="3"/>
</dbReference>
<dbReference type="FunFam" id="3.40.50.300:FF:001809">
    <property type="entry name" value="Si:ch1073-365p7.2"/>
    <property type="match status" value="2"/>
</dbReference>
<dbReference type="PANTHER" id="PTHR10903:SF179">
    <property type="entry name" value="GTPASE IMAP FAMILY MEMBER 8"/>
    <property type="match status" value="1"/>
</dbReference>
<sequence length="960" mass="108394">MSTREAATHELRVVLLGGRNSGKSAVGNVLLGREEFVTKERTTCSRRVGEVSGRWVTAVDTPGWWCDFPVQGTPQLVKREILRSISLCSPGPHVFLIIVKASSVFCEKRRRAVEEHLALFNESVWSYCMVVFTCSVCSGNTPIHQQVKRGDSALLWLVEKCSHRYYCLDVKNRGAGEYQVAELFVKMQGLVTKNSDRYFKMDEMFLKDLEEQKQTAEIKAQERLLKMQKQRRLFKGESCHLSNIRVVLHGARQSGKSSVGNTILGGKVFDITRRTAQCEVKAGDIAGRQLTVVDTPGWWMNYFSQDTSAFDRREIVGSVSLCHPGPHAFLLVVRVDRSFTETYRRAVQEHLELISDTIWAHVIVLFNFGDWLGDTTIEQHIESEGPALQWLVETCGNRYHVLNNRSNSGFQVNELLRRIEELVAGSRGYHYEIKAGVLQHLEEKKRAEQKRAAQRMTRAQEQRESSRALMGQLHPPSELRIVLLSGSNTGRSSAGNAILGRQHFDIGDHATDRVEGQEKINGKTVTVLDPPGWLSVCPDYLGPPSATGVTVLLVVVNVSSSYSHVLWRTAEKHLEALGENAWKRTMVLFTFGNWLGNTTIEQHIESEGEALQTLVEKCGNRYHVLDSKSQGTGEQVTELLEKIEEVLVEERLEDLQRGEQVGKSLTAMQDQETDVVRTERRGIEVPEASHQEVPSNGASEIGEQELALPEASGGRTGRANQSILDLEGFQLSMARVLQRKQESQRWNMGSKQTLVLNLSDWLHTGCPQRQYRRQNGQKSVNSVRPLSPGHQALLFFIPVEQPQEPERTPVDQEDITALMELSRTGGLQAAIDQWGSSNLDELESFIDFYFEMVWKETRGSFMAEKQDCFTNNSPEMDDGYGEDILGEGRQKILSSIEQKLSKLDILESMQRDLLELKKSLDHSCSIIQDLSNRRKDRTQELVVPSVTEEDVEKNYVNDNL</sequence>
<evidence type="ECO:0000259" key="4">
    <source>
        <dbReference type="PROSITE" id="PS51720"/>
    </source>
</evidence>
<feature type="domain" description="AIG1-type G" evidence="4">
    <location>
        <begin position="241"/>
        <end position="440"/>
    </location>
</feature>
<comment type="similarity">
    <text evidence="1">Belongs to the TRAFAC class TrmE-Era-EngA-EngB-Septin-like GTPase superfamily. AIG1/Toc34/Toc159-like paraseptin GTPase family. IAN subfamily.</text>
</comment>